<reference evidence="1" key="1">
    <citation type="journal article" date="2017" name="Front. Cell. Infect. Microbiol.">
        <title>The Distinct Transcriptional Response of the Midgut of Amblyomma sculptum and Amblyomma aureolatum Ticks to Rickettsia rickettsii Correlates to Their Differences in Susceptibility to Infection.</title>
        <authorList>
            <person name="Martins L.A."/>
            <person name="Galletti M.F.B.M."/>
            <person name="Ribeiro J.M."/>
            <person name="Fujita A."/>
            <person name="Costa F.B."/>
            <person name="Labruna M.B."/>
            <person name="Daffre S."/>
            <person name="Fogaca A.C."/>
        </authorList>
    </citation>
    <scope>NUCLEOTIDE SEQUENCE</scope>
</reference>
<dbReference type="AlphaFoldDB" id="A0A1E1WYN3"/>
<proteinExistence type="evidence at transcript level"/>
<feature type="non-terminal residue" evidence="1">
    <location>
        <position position="1"/>
    </location>
</feature>
<dbReference type="EMBL" id="GFAC01007073">
    <property type="protein sequence ID" value="JAT92115.1"/>
    <property type="molecule type" value="mRNA"/>
</dbReference>
<evidence type="ECO:0000313" key="1">
    <source>
        <dbReference type="EMBL" id="JAT92115.1"/>
    </source>
</evidence>
<accession>A0A1E1WYN3</accession>
<protein>
    <submittedName>
        <fullName evidence="1">Uncharacterized protein</fullName>
    </submittedName>
</protein>
<sequence length="181" mass="20728">FIEDFKWLSRSDVADYVCRGIDAMVSLGKENAIKCSEPIQQLLQETSKMDPVRCRTRHLLAIAAMRIIALNVKEPKALEVTFVQQGDQDIQTPITPCIVYSGEWIEEADFYLFVDHKRLFSTSNAEEGLIVLLGAYWLFNICYAREAFNTLTVMENLFLKMNVTAPRAVVTKFINRVLKNE</sequence>
<organism evidence="1">
    <name type="scientific">Amblyomma aureolatum</name>
    <dbReference type="NCBI Taxonomy" id="187763"/>
    <lineage>
        <taxon>Eukaryota</taxon>
        <taxon>Metazoa</taxon>
        <taxon>Ecdysozoa</taxon>
        <taxon>Arthropoda</taxon>
        <taxon>Chelicerata</taxon>
        <taxon>Arachnida</taxon>
        <taxon>Acari</taxon>
        <taxon>Parasitiformes</taxon>
        <taxon>Ixodida</taxon>
        <taxon>Ixodoidea</taxon>
        <taxon>Ixodidae</taxon>
        <taxon>Amblyomminae</taxon>
        <taxon>Amblyomma</taxon>
    </lineage>
</organism>
<name>A0A1E1WYN3_9ACAR</name>